<proteinExistence type="predicted"/>
<dbReference type="AlphaFoldDB" id="A0A8R1IL85"/>
<evidence type="ECO:0000256" key="1">
    <source>
        <dbReference type="SAM" id="MobiDB-lite"/>
    </source>
</evidence>
<dbReference type="GO" id="GO:0045087">
    <property type="term" value="P:innate immune response"/>
    <property type="evidence" value="ECO:0007669"/>
    <property type="project" value="TreeGrafter"/>
</dbReference>
<dbReference type="PANTHER" id="PTHR23062:SF3">
    <property type="entry name" value="ANF_RECEPTOR DOMAIN-CONTAINING PROTEIN-RELATED"/>
    <property type="match status" value="1"/>
</dbReference>
<evidence type="ECO:0000259" key="3">
    <source>
        <dbReference type="PROSITE" id="PS50041"/>
    </source>
</evidence>
<name>A0A8R1IL85_CAEJA</name>
<dbReference type="Pfam" id="PF00059">
    <property type="entry name" value="Lectin_C"/>
    <property type="match status" value="1"/>
</dbReference>
<feature type="chain" id="PRO_5035873909" evidence="2">
    <location>
        <begin position="18"/>
        <end position="203"/>
    </location>
</feature>
<dbReference type="SUPFAM" id="SSF56436">
    <property type="entry name" value="C-type lectin-like"/>
    <property type="match status" value="1"/>
</dbReference>
<evidence type="ECO:0000313" key="5">
    <source>
        <dbReference type="Proteomes" id="UP000005237"/>
    </source>
</evidence>
<feature type="compositionally biased region" description="Low complexity" evidence="1">
    <location>
        <begin position="155"/>
        <end position="169"/>
    </location>
</feature>
<keyword evidence="5" id="KW-1185">Reference proteome</keyword>
<dbReference type="InterPro" id="IPR016186">
    <property type="entry name" value="C-type_lectin-like/link_sf"/>
</dbReference>
<dbReference type="Proteomes" id="UP000005237">
    <property type="component" value="Unassembled WGS sequence"/>
</dbReference>
<dbReference type="InterPro" id="IPR016187">
    <property type="entry name" value="CTDL_fold"/>
</dbReference>
<accession>A0A8R1IL85</accession>
<keyword evidence="2" id="KW-0732">Signal</keyword>
<dbReference type="EnsemblMetazoa" id="CJA38548.1">
    <property type="protein sequence ID" value="CJA38548.1"/>
    <property type="gene ID" value="WBGene00214395"/>
</dbReference>
<dbReference type="Gene3D" id="3.10.100.10">
    <property type="entry name" value="Mannose-Binding Protein A, subunit A"/>
    <property type="match status" value="1"/>
</dbReference>
<evidence type="ECO:0000313" key="4">
    <source>
        <dbReference type="EnsemblMetazoa" id="CJA38548.1"/>
    </source>
</evidence>
<reference evidence="5" key="1">
    <citation type="submission" date="2010-08" db="EMBL/GenBank/DDBJ databases">
        <authorList>
            <consortium name="Caenorhabditis japonica Sequencing Consortium"/>
            <person name="Wilson R.K."/>
        </authorList>
    </citation>
    <scope>NUCLEOTIDE SEQUENCE [LARGE SCALE GENOMIC DNA]</scope>
    <source>
        <strain evidence="5">DF5081</strain>
    </source>
</reference>
<feature type="region of interest" description="Disordered" evidence="1">
    <location>
        <begin position="155"/>
        <end position="176"/>
    </location>
</feature>
<feature type="domain" description="C-type lectin" evidence="3">
    <location>
        <begin position="27"/>
        <end position="144"/>
    </location>
</feature>
<dbReference type="CDD" id="cd00037">
    <property type="entry name" value="CLECT"/>
    <property type="match status" value="1"/>
</dbReference>
<dbReference type="PANTHER" id="PTHR23062">
    <property type="entry name" value="HYPOTHETICAL PROTEIN C.ELEGANS"/>
    <property type="match status" value="1"/>
</dbReference>
<sequence>MLKLFIYILTLVVAVNCACFDNGDIEIGGSCYKLVNQKLSFSDARNWCHYQNPVTASFLTYVPDSKTASFLATYARSAFGSNDGAFWIGLSRNSSSSPWEWDNGAVLGWNNFGSNIGQNYIAENIVNTKWNAYGNDAKLPFVCSYNPTAPPTFGPPVTVTSSTPSTTTTDSRKNKDIWPDSIVQRCTLLRLETRNDASKTRKL</sequence>
<organism evidence="4 5">
    <name type="scientific">Caenorhabditis japonica</name>
    <dbReference type="NCBI Taxonomy" id="281687"/>
    <lineage>
        <taxon>Eukaryota</taxon>
        <taxon>Metazoa</taxon>
        <taxon>Ecdysozoa</taxon>
        <taxon>Nematoda</taxon>
        <taxon>Chromadorea</taxon>
        <taxon>Rhabditida</taxon>
        <taxon>Rhabditina</taxon>
        <taxon>Rhabditomorpha</taxon>
        <taxon>Rhabditoidea</taxon>
        <taxon>Rhabditidae</taxon>
        <taxon>Peloderinae</taxon>
        <taxon>Caenorhabditis</taxon>
    </lineage>
</organism>
<protein>
    <submittedName>
        <fullName evidence="4">C-type lectin domain-containing protein</fullName>
    </submittedName>
</protein>
<reference evidence="4" key="2">
    <citation type="submission" date="2022-06" db="UniProtKB">
        <authorList>
            <consortium name="EnsemblMetazoa"/>
        </authorList>
    </citation>
    <scope>IDENTIFICATION</scope>
    <source>
        <strain evidence="4">DF5081</strain>
    </source>
</reference>
<dbReference type="PROSITE" id="PS50041">
    <property type="entry name" value="C_TYPE_LECTIN_2"/>
    <property type="match status" value="1"/>
</dbReference>
<dbReference type="SMART" id="SM00034">
    <property type="entry name" value="CLECT"/>
    <property type="match status" value="1"/>
</dbReference>
<dbReference type="InterPro" id="IPR001304">
    <property type="entry name" value="C-type_lectin-like"/>
</dbReference>
<feature type="signal peptide" evidence="2">
    <location>
        <begin position="1"/>
        <end position="17"/>
    </location>
</feature>
<evidence type="ECO:0000256" key="2">
    <source>
        <dbReference type="SAM" id="SignalP"/>
    </source>
</evidence>